<dbReference type="AlphaFoldDB" id="A0ABD4ZXB5"/>
<dbReference type="Proteomes" id="UP001241571">
    <property type="component" value="Unassembled WGS sequence"/>
</dbReference>
<organism evidence="2 3">
    <name type="scientific">Enterococcus gallinarum</name>
    <dbReference type="NCBI Taxonomy" id="1353"/>
    <lineage>
        <taxon>Bacteria</taxon>
        <taxon>Bacillati</taxon>
        <taxon>Bacillota</taxon>
        <taxon>Bacilli</taxon>
        <taxon>Lactobacillales</taxon>
        <taxon>Enterococcaceae</taxon>
        <taxon>Enterococcus</taxon>
    </lineage>
</organism>
<sequence>MKANRIRAIGGTTLILLLGTCLFLLFQNVSLRGQVKEYQADTQLLQQSEANLKQDIETLSNKYDELYKEKNGTANKELIMAVKILFASIYDYDTSKADGDIIVRKDKAKEGATDKVVEYLFPEDSSKTTTTVDSVSRQTKDPEVYLMSSDSRQLQALVVVDYEVSIAGSNNLTGHYMYKVTYNNELKKINSIENVGEFN</sequence>
<evidence type="ECO:0000313" key="3">
    <source>
        <dbReference type="Proteomes" id="UP001241571"/>
    </source>
</evidence>
<gene>
    <name evidence="2" type="ORF">QRX88_16970</name>
</gene>
<proteinExistence type="predicted"/>
<keyword evidence="1" id="KW-0175">Coiled coil</keyword>
<evidence type="ECO:0000313" key="2">
    <source>
        <dbReference type="EMBL" id="MDL4937397.1"/>
    </source>
</evidence>
<name>A0ABD4ZXB5_ENTGA</name>
<accession>A0ABD4ZXB5</accession>
<dbReference type="EMBL" id="JASUBT010000017">
    <property type="protein sequence ID" value="MDL4937397.1"/>
    <property type="molecule type" value="Genomic_DNA"/>
</dbReference>
<protein>
    <submittedName>
        <fullName evidence="2">Uncharacterized protein</fullName>
    </submittedName>
</protein>
<feature type="coiled-coil region" evidence="1">
    <location>
        <begin position="49"/>
        <end position="76"/>
    </location>
</feature>
<comment type="caution">
    <text evidence="2">The sequence shown here is derived from an EMBL/GenBank/DDBJ whole genome shotgun (WGS) entry which is preliminary data.</text>
</comment>
<evidence type="ECO:0000256" key="1">
    <source>
        <dbReference type="SAM" id="Coils"/>
    </source>
</evidence>
<dbReference type="RefSeq" id="WP_103301230.1">
    <property type="nucleotide sequence ID" value="NZ_CAKODH010000017.1"/>
</dbReference>
<reference evidence="2 3" key="1">
    <citation type="submission" date="2023-06" db="EMBL/GenBank/DDBJ databases">
        <title>Acute promotion of culturable opportunistic pathogens and persistent increase of antibiotic resistance following antibiotic exposure in mouse gut microbiota.</title>
        <authorList>
            <person name="Li L."/>
            <person name="Wang B."/>
            <person name="Sun Y."/>
            <person name="Wang M."/>
            <person name="Xu H."/>
        </authorList>
    </citation>
    <scope>NUCLEOTIDE SEQUENCE [LARGE SCALE GENOMIC DNA]</scope>
    <source>
        <strain evidence="2 3">CRI2_2</strain>
    </source>
</reference>